<dbReference type="Pfam" id="PF00583">
    <property type="entry name" value="Acetyltransf_1"/>
    <property type="match status" value="1"/>
</dbReference>
<dbReference type="InterPro" id="IPR045039">
    <property type="entry name" value="NSI-like"/>
</dbReference>
<protein>
    <recommendedName>
        <fullName evidence="3">N-acetyltransferase domain-containing protein</fullName>
    </recommendedName>
</protein>
<dbReference type="EMBL" id="CAJHUC010001814">
    <property type="protein sequence ID" value="CAD7702407.1"/>
    <property type="molecule type" value="Genomic_DNA"/>
</dbReference>
<dbReference type="Proteomes" id="UP000708148">
    <property type="component" value="Unassembled WGS sequence"/>
</dbReference>
<dbReference type="Gene3D" id="3.40.630.30">
    <property type="match status" value="1"/>
</dbReference>
<evidence type="ECO:0000256" key="1">
    <source>
        <dbReference type="ARBA" id="ARBA00022679"/>
    </source>
</evidence>
<accession>A0A8S1J4R4</accession>
<dbReference type="InterPro" id="IPR016181">
    <property type="entry name" value="Acyl_CoA_acyltransferase"/>
</dbReference>
<dbReference type="PROSITE" id="PS51186">
    <property type="entry name" value="GNAT"/>
    <property type="match status" value="1"/>
</dbReference>
<dbReference type="PANTHER" id="PTHR43626:SF4">
    <property type="entry name" value="GCN5-RELATED N-ACETYLTRANSFERASE 2, CHLOROPLASTIC"/>
    <property type="match status" value="1"/>
</dbReference>
<dbReference type="PANTHER" id="PTHR43626">
    <property type="entry name" value="ACYL-COA N-ACYLTRANSFERASE"/>
    <property type="match status" value="1"/>
</dbReference>
<feature type="domain" description="N-acetyltransferase" evidence="3">
    <location>
        <begin position="34"/>
        <end position="185"/>
    </location>
</feature>
<keyword evidence="2" id="KW-0012">Acyltransferase</keyword>
<dbReference type="AlphaFoldDB" id="A0A8S1J4R4"/>
<dbReference type="InterPro" id="IPR000182">
    <property type="entry name" value="GNAT_dom"/>
</dbReference>
<keyword evidence="5" id="KW-1185">Reference proteome</keyword>
<sequence>MKADWQQRQVSLPQNCTHPFDLLADGRHNSIGKILFQTVSPTLTSLLSQTRWPSACLQAGWPHRPVPKLQAALRNSYLVSSLHVRVTTPGAKSSPDEETLVGIARATSDYSFNATIWDVIVDPEYQGQGLGKALVENMVRTLLRREILNITLFADAGVVDFYRTLGFETDPEGIKGMFWYPPGFR</sequence>
<comment type="caution">
    <text evidence="4">The sequence shown here is derived from an EMBL/GenBank/DDBJ whole genome shotgun (WGS) entry which is preliminary data.</text>
</comment>
<dbReference type="GO" id="GO:0005737">
    <property type="term" value="C:cytoplasm"/>
    <property type="evidence" value="ECO:0007669"/>
    <property type="project" value="TreeGrafter"/>
</dbReference>
<keyword evidence="1" id="KW-0808">Transferase</keyword>
<dbReference type="OrthoDB" id="10039976at2759"/>
<reference evidence="4" key="1">
    <citation type="submission" date="2020-12" db="EMBL/GenBank/DDBJ databases">
        <authorList>
            <person name="Iha C."/>
        </authorList>
    </citation>
    <scope>NUCLEOTIDE SEQUENCE</scope>
</reference>
<evidence type="ECO:0000313" key="5">
    <source>
        <dbReference type="Proteomes" id="UP000708148"/>
    </source>
</evidence>
<dbReference type="CDD" id="cd04301">
    <property type="entry name" value="NAT_SF"/>
    <property type="match status" value="1"/>
</dbReference>
<dbReference type="GO" id="GO:0008080">
    <property type="term" value="F:N-acetyltransferase activity"/>
    <property type="evidence" value="ECO:0007669"/>
    <property type="project" value="InterPro"/>
</dbReference>
<evidence type="ECO:0000259" key="3">
    <source>
        <dbReference type="PROSITE" id="PS51186"/>
    </source>
</evidence>
<dbReference type="SUPFAM" id="SSF55729">
    <property type="entry name" value="Acyl-CoA N-acyltransferases (Nat)"/>
    <property type="match status" value="1"/>
</dbReference>
<evidence type="ECO:0000313" key="4">
    <source>
        <dbReference type="EMBL" id="CAD7702407.1"/>
    </source>
</evidence>
<organism evidence="4 5">
    <name type="scientific">Ostreobium quekettii</name>
    <dbReference type="NCBI Taxonomy" id="121088"/>
    <lineage>
        <taxon>Eukaryota</taxon>
        <taxon>Viridiplantae</taxon>
        <taxon>Chlorophyta</taxon>
        <taxon>core chlorophytes</taxon>
        <taxon>Ulvophyceae</taxon>
        <taxon>TCBD clade</taxon>
        <taxon>Bryopsidales</taxon>
        <taxon>Ostreobineae</taxon>
        <taxon>Ostreobiaceae</taxon>
        <taxon>Ostreobium</taxon>
    </lineage>
</organism>
<evidence type="ECO:0000256" key="2">
    <source>
        <dbReference type="ARBA" id="ARBA00023315"/>
    </source>
</evidence>
<name>A0A8S1J4R4_9CHLO</name>
<proteinExistence type="predicted"/>
<gene>
    <name evidence="4" type="ORF">OSTQU699_LOCUS7764</name>
</gene>